<dbReference type="Proteomes" id="UP000279833">
    <property type="component" value="Unassembled WGS sequence"/>
</dbReference>
<reference evidence="6 7" key="2">
    <citation type="submission" date="2018-11" db="EMBL/GenBank/DDBJ databases">
        <authorList>
            <consortium name="Pathogen Informatics"/>
        </authorList>
    </citation>
    <scope>NUCLEOTIDE SEQUENCE [LARGE SCALE GENOMIC DNA]</scope>
    <source>
        <strain evidence="6">Dakar</strain>
        <strain evidence="7">Dakar, Senegal</strain>
    </source>
</reference>
<keyword evidence="1" id="KW-0698">rRNA processing</keyword>
<dbReference type="PANTHER" id="PTHR10920">
    <property type="entry name" value="RIBOSOMAL RNA METHYLTRANSFERASE"/>
    <property type="match status" value="1"/>
</dbReference>
<dbReference type="AlphaFoldDB" id="A0A183KPV0"/>
<dbReference type="InterPro" id="IPR029063">
    <property type="entry name" value="SAM-dependent_MTases_sf"/>
</dbReference>
<dbReference type="GO" id="GO:0005730">
    <property type="term" value="C:nucleolus"/>
    <property type="evidence" value="ECO:0007669"/>
    <property type="project" value="TreeGrafter"/>
</dbReference>
<dbReference type="Gene3D" id="3.40.50.150">
    <property type="entry name" value="Vaccinia Virus protein VP39"/>
    <property type="match status" value="1"/>
</dbReference>
<accession>A0A183KPV0</accession>
<gene>
    <name evidence="6" type="ORF">SCUD_LOCUS17082</name>
</gene>
<evidence type="ECO:0000259" key="5">
    <source>
        <dbReference type="Pfam" id="PF01728"/>
    </source>
</evidence>
<evidence type="ECO:0000256" key="4">
    <source>
        <dbReference type="ARBA" id="ARBA00022691"/>
    </source>
</evidence>
<sequence length="83" mass="9295">MTTARFRSRAAFKLIQLNRRFKFLNSSKVLIDLCAAPGGWLQVAAKEMPMTSHILGVDLVPIHPIPKVKTFIADITTDKCKQV</sequence>
<keyword evidence="4" id="KW-0949">S-adenosyl-L-methionine</keyword>
<dbReference type="GO" id="GO:0000463">
    <property type="term" value="P:maturation of LSU-rRNA from tricistronic rRNA transcript (SSU-rRNA, 5.8S rRNA, LSU-rRNA)"/>
    <property type="evidence" value="ECO:0007669"/>
    <property type="project" value="TreeGrafter"/>
</dbReference>
<dbReference type="GO" id="GO:0000466">
    <property type="term" value="P:maturation of 5.8S rRNA from tricistronic rRNA transcript (SSU-rRNA, 5.8S rRNA, LSU-rRNA)"/>
    <property type="evidence" value="ECO:0007669"/>
    <property type="project" value="TreeGrafter"/>
</dbReference>
<feature type="domain" description="Ribosomal RNA methyltransferase FtsJ" evidence="5">
    <location>
        <begin position="6"/>
        <end position="81"/>
    </location>
</feature>
<dbReference type="InterPro" id="IPR002877">
    <property type="entry name" value="RNA_MeTrfase_FtsJ_dom"/>
</dbReference>
<name>A0A183KPV0_9TREM</name>
<dbReference type="WBParaSite" id="SCUD_0001708501-mRNA-1">
    <property type="protein sequence ID" value="SCUD_0001708501-mRNA-1"/>
    <property type="gene ID" value="SCUD_0001708501"/>
</dbReference>
<organism evidence="8">
    <name type="scientific">Schistosoma curassoni</name>
    <dbReference type="NCBI Taxonomy" id="6186"/>
    <lineage>
        <taxon>Eukaryota</taxon>
        <taxon>Metazoa</taxon>
        <taxon>Spiralia</taxon>
        <taxon>Lophotrochozoa</taxon>
        <taxon>Platyhelminthes</taxon>
        <taxon>Trematoda</taxon>
        <taxon>Digenea</taxon>
        <taxon>Strigeidida</taxon>
        <taxon>Schistosomatoidea</taxon>
        <taxon>Schistosomatidae</taxon>
        <taxon>Schistosoma</taxon>
    </lineage>
</organism>
<dbReference type="InterPro" id="IPR050082">
    <property type="entry name" value="RNA_methyltr_RlmE"/>
</dbReference>
<dbReference type="GO" id="GO:0016435">
    <property type="term" value="F:rRNA (guanine) methyltransferase activity"/>
    <property type="evidence" value="ECO:0007669"/>
    <property type="project" value="TreeGrafter"/>
</dbReference>
<dbReference type="EMBL" id="UZAK01039362">
    <property type="protein sequence ID" value="VDP62821.1"/>
    <property type="molecule type" value="Genomic_DNA"/>
</dbReference>
<evidence type="ECO:0000256" key="2">
    <source>
        <dbReference type="ARBA" id="ARBA00022603"/>
    </source>
</evidence>
<proteinExistence type="predicted"/>
<dbReference type="GO" id="GO:0008650">
    <property type="term" value="F:rRNA (uridine-2'-O-)-methyltransferase activity"/>
    <property type="evidence" value="ECO:0007669"/>
    <property type="project" value="TreeGrafter"/>
</dbReference>
<keyword evidence="7" id="KW-1185">Reference proteome</keyword>
<reference evidence="8" key="1">
    <citation type="submission" date="2016-06" db="UniProtKB">
        <authorList>
            <consortium name="WormBaseParasite"/>
        </authorList>
    </citation>
    <scope>IDENTIFICATION</scope>
</reference>
<dbReference type="PANTHER" id="PTHR10920:SF13">
    <property type="entry name" value="PRE-RRNA 2'-O-RIBOSE RNA METHYLTRANSFERASE FTSJ3"/>
    <property type="match status" value="1"/>
</dbReference>
<evidence type="ECO:0000313" key="7">
    <source>
        <dbReference type="Proteomes" id="UP000279833"/>
    </source>
</evidence>
<evidence type="ECO:0000256" key="3">
    <source>
        <dbReference type="ARBA" id="ARBA00022679"/>
    </source>
</evidence>
<protein>
    <submittedName>
        <fullName evidence="8">FtsJ domain-containing protein</fullName>
    </submittedName>
</protein>
<evidence type="ECO:0000313" key="8">
    <source>
        <dbReference type="WBParaSite" id="SCUD_0001708501-mRNA-1"/>
    </source>
</evidence>
<dbReference type="STRING" id="6186.A0A183KPV0"/>
<dbReference type="GO" id="GO:0030687">
    <property type="term" value="C:preribosome, large subunit precursor"/>
    <property type="evidence" value="ECO:0007669"/>
    <property type="project" value="TreeGrafter"/>
</dbReference>
<keyword evidence="3" id="KW-0808">Transferase</keyword>
<dbReference type="SUPFAM" id="SSF53335">
    <property type="entry name" value="S-adenosyl-L-methionine-dependent methyltransferases"/>
    <property type="match status" value="1"/>
</dbReference>
<keyword evidence="2" id="KW-0489">Methyltransferase</keyword>
<dbReference type="Pfam" id="PF01728">
    <property type="entry name" value="FtsJ"/>
    <property type="match status" value="1"/>
</dbReference>
<evidence type="ECO:0000256" key="1">
    <source>
        <dbReference type="ARBA" id="ARBA00022552"/>
    </source>
</evidence>
<evidence type="ECO:0000313" key="6">
    <source>
        <dbReference type="EMBL" id="VDP62821.1"/>
    </source>
</evidence>